<dbReference type="Pfam" id="PF04285">
    <property type="entry name" value="DUF444"/>
    <property type="match status" value="2"/>
</dbReference>
<dbReference type="PANTHER" id="PTHR30510:SF2">
    <property type="entry name" value="UPF0229 PROTEIN YEAH"/>
    <property type="match status" value="1"/>
</dbReference>
<evidence type="ECO:0000313" key="4">
    <source>
        <dbReference type="Proteomes" id="UP000190951"/>
    </source>
</evidence>
<proteinExistence type="inferred from homology"/>
<dbReference type="KEGG" id="crw:CROST_010590"/>
<feature type="compositionally biased region" description="Low complexity" evidence="2">
    <location>
        <begin position="89"/>
        <end position="98"/>
    </location>
</feature>
<dbReference type="HAMAP" id="MF_01232">
    <property type="entry name" value="UPF0229"/>
    <property type="match status" value="1"/>
</dbReference>
<dbReference type="InterPro" id="IPR014230">
    <property type="entry name" value="Spore_YhbH"/>
</dbReference>
<dbReference type="Gene3D" id="3.40.50.410">
    <property type="entry name" value="von Willebrand factor, type A domain"/>
    <property type="match status" value="1"/>
</dbReference>
<feature type="region of interest" description="Disordered" evidence="2">
    <location>
        <begin position="78"/>
        <end position="111"/>
    </location>
</feature>
<dbReference type="RefSeq" id="WP_077832387.1">
    <property type="nucleotide sequence ID" value="NZ_CP096983.1"/>
</dbReference>
<dbReference type="EMBL" id="CP096983">
    <property type="protein sequence ID" value="URZ10351.1"/>
    <property type="molecule type" value="Genomic_DNA"/>
</dbReference>
<evidence type="ECO:0000313" key="3">
    <source>
        <dbReference type="EMBL" id="URZ10351.1"/>
    </source>
</evidence>
<accession>A0A1S8L1Y1</accession>
<dbReference type="CDD" id="cd00198">
    <property type="entry name" value="vWFA"/>
    <property type="match status" value="1"/>
</dbReference>
<dbReference type="SUPFAM" id="SSF53300">
    <property type="entry name" value="vWA-like"/>
    <property type="match status" value="1"/>
</dbReference>
<name>A0A1S8L1Y1_9CLOT</name>
<comment type="similarity">
    <text evidence="1">Belongs to the UPF0229 family.</text>
</comment>
<feature type="region of interest" description="Disordered" evidence="2">
    <location>
        <begin position="1"/>
        <end position="20"/>
    </location>
</feature>
<dbReference type="STRING" id="84029.CROST_30750"/>
<dbReference type="NCBIfam" id="TIGR02877">
    <property type="entry name" value="spore_yhbH"/>
    <property type="match status" value="1"/>
</dbReference>
<dbReference type="InterPro" id="IPR006698">
    <property type="entry name" value="UPF0229"/>
</dbReference>
<keyword evidence="4" id="KW-1185">Reference proteome</keyword>
<protein>
    <recommendedName>
        <fullName evidence="1">UPF0229 protein CROST_010590</fullName>
    </recommendedName>
</protein>
<dbReference type="AlphaFoldDB" id="A0A1S8L1Y1"/>
<evidence type="ECO:0000256" key="1">
    <source>
        <dbReference type="HAMAP-Rule" id="MF_01232"/>
    </source>
</evidence>
<organism evidence="3 4">
    <name type="scientific">Clostridium felsineum</name>
    <dbReference type="NCBI Taxonomy" id="36839"/>
    <lineage>
        <taxon>Bacteria</taxon>
        <taxon>Bacillati</taxon>
        <taxon>Bacillota</taxon>
        <taxon>Clostridia</taxon>
        <taxon>Eubacteriales</taxon>
        <taxon>Clostridiaceae</taxon>
        <taxon>Clostridium</taxon>
    </lineage>
</organism>
<evidence type="ECO:0000256" key="2">
    <source>
        <dbReference type="SAM" id="MobiDB-lite"/>
    </source>
</evidence>
<dbReference type="Proteomes" id="UP000190951">
    <property type="component" value="Chromosome"/>
</dbReference>
<dbReference type="PANTHER" id="PTHR30510">
    <property type="entry name" value="UPF0229 PROTEIN YEAH"/>
    <property type="match status" value="1"/>
</dbReference>
<sequence>MAIFRDYSINPTEHDRTIGDRRRHKELVEKAIKDNLADIVSEESIIGESHNKKIKIPIRGLKEYKFVYGNNSSYVGSGNGNEKKGTVIGKEQMGSSSKGKGKGAGNSEGEDVYETEVTIEEVFSYLLEDLNLPNLDKKKYSEIVNDSSKKKAGYQKYGIRPRLAKKRTVIEKIKREQARKRAIKEAGKEGIVERLPFNEEDLRYHRIKEKPKKECNAAILCIMDCSGSMDSTKKYLARSFFFILSRFIRMKYVNVEIAFVSHSTVGREVTETEFFHKVESGGTYISSGLNMAMDIIKERFNPAAWNIYSFYVSDGDNFTEDDDRAIKSMQKFCTIANMIGYAEILPYSYSGTMKYKFDNHVDDKNFISSTIRNKEDLWPVLKKMLIKELKE</sequence>
<reference evidence="3 4" key="1">
    <citation type="submission" date="2022-04" db="EMBL/GenBank/DDBJ databases">
        <title>Genome sequence of C. roseum typestrain.</title>
        <authorList>
            <person name="Poehlein A."/>
            <person name="Schoch T."/>
            <person name="Duerre P."/>
            <person name="Daniel R."/>
        </authorList>
    </citation>
    <scope>NUCLEOTIDE SEQUENCE [LARGE SCALE GENOMIC DNA]</scope>
    <source>
        <strain evidence="3 4">DSM 7320</strain>
    </source>
</reference>
<dbReference type="InterPro" id="IPR036465">
    <property type="entry name" value="vWFA_dom_sf"/>
</dbReference>
<gene>
    <name evidence="3" type="ORF">CROST_010590</name>
</gene>